<dbReference type="EMBL" id="CM003375">
    <property type="protein sequence ID" value="KOM42824.1"/>
    <property type="molecule type" value="Genomic_DNA"/>
</dbReference>
<evidence type="ECO:0000256" key="1">
    <source>
        <dbReference type="SAM" id="MobiDB-lite"/>
    </source>
</evidence>
<dbReference type="AlphaFoldDB" id="A0A0L9UJS4"/>
<evidence type="ECO:0000313" key="3">
    <source>
        <dbReference type="Proteomes" id="UP000053144"/>
    </source>
</evidence>
<gene>
    <name evidence="2" type="ORF">LR48_Vigan05g042800</name>
</gene>
<dbReference type="Proteomes" id="UP000053144">
    <property type="component" value="Chromosome 5"/>
</dbReference>
<protein>
    <submittedName>
        <fullName evidence="2">Uncharacterized protein</fullName>
    </submittedName>
</protein>
<feature type="region of interest" description="Disordered" evidence="1">
    <location>
        <begin position="103"/>
        <end position="124"/>
    </location>
</feature>
<reference evidence="3" key="1">
    <citation type="journal article" date="2015" name="Proc. Natl. Acad. Sci. U.S.A.">
        <title>Genome sequencing of adzuki bean (Vigna angularis) provides insight into high starch and low fat accumulation and domestication.</title>
        <authorList>
            <person name="Yang K."/>
            <person name="Tian Z."/>
            <person name="Chen C."/>
            <person name="Luo L."/>
            <person name="Zhao B."/>
            <person name="Wang Z."/>
            <person name="Yu L."/>
            <person name="Li Y."/>
            <person name="Sun Y."/>
            <person name="Li W."/>
            <person name="Chen Y."/>
            <person name="Li Y."/>
            <person name="Zhang Y."/>
            <person name="Ai D."/>
            <person name="Zhao J."/>
            <person name="Shang C."/>
            <person name="Ma Y."/>
            <person name="Wu B."/>
            <person name="Wang M."/>
            <person name="Gao L."/>
            <person name="Sun D."/>
            <person name="Zhang P."/>
            <person name="Guo F."/>
            <person name="Wang W."/>
            <person name="Li Y."/>
            <person name="Wang J."/>
            <person name="Varshney R.K."/>
            <person name="Wang J."/>
            <person name="Ling H.Q."/>
            <person name="Wan P."/>
        </authorList>
    </citation>
    <scope>NUCLEOTIDE SEQUENCE</scope>
    <source>
        <strain evidence="3">cv. Jingnong 6</strain>
    </source>
</reference>
<name>A0A0L9UJS4_PHAAN</name>
<dbReference type="Gramene" id="KOM42824">
    <property type="protein sequence ID" value="KOM42824"/>
    <property type="gene ID" value="LR48_Vigan05g042800"/>
</dbReference>
<sequence length="124" mass="14008">MDNRPGRFRYNRSGVPPSGRLRRTRSGVPYLVCPTGARKHNIVDRATAGGRQQLNAHKCVVNEVTVIVEYLKCALKAIKRLARAHSDLIVGVFAAGQPIHIETERRRGGRRKTDRRRRSVSGRR</sequence>
<feature type="compositionally biased region" description="Basic residues" evidence="1">
    <location>
        <begin position="107"/>
        <end position="124"/>
    </location>
</feature>
<organism evidence="2 3">
    <name type="scientific">Phaseolus angularis</name>
    <name type="common">Azuki bean</name>
    <name type="synonym">Vigna angularis</name>
    <dbReference type="NCBI Taxonomy" id="3914"/>
    <lineage>
        <taxon>Eukaryota</taxon>
        <taxon>Viridiplantae</taxon>
        <taxon>Streptophyta</taxon>
        <taxon>Embryophyta</taxon>
        <taxon>Tracheophyta</taxon>
        <taxon>Spermatophyta</taxon>
        <taxon>Magnoliopsida</taxon>
        <taxon>eudicotyledons</taxon>
        <taxon>Gunneridae</taxon>
        <taxon>Pentapetalae</taxon>
        <taxon>rosids</taxon>
        <taxon>fabids</taxon>
        <taxon>Fabales</taxon>
        <taxon>Fabaceae</taxon>
        <taxon>Papilionoideae</taxon>
        <taxon>50 kb inversion clade</taxon>
        <taxon>NPAAA clade</taxon>
        <taxon>indigoferoid/millettioid clade</taxon>
        <taxon>Phaseoleae</taxon>
        <taxon>Vigna</taxon>
    </lineage>
</organism>
<evidence type="ECO:0000313" key="2">
    <source>
        <dbReference type="EMBL" id="KOM42824.1"/>
    </source>
</evidence>
<accession>A0A0L9UJS4</accession>
<proteinExistence type="predicted"/>